<dbReference type="InterPro" id="IPR041679">
    <property type="entry name" value="DNA2/NAM7-like_C"/>
</dbReference>
<keyword evidence="1" id="KW-0547">Nucleotide-binding</keyword>
<dbReference type="Pfam" id="PF13087">
    <property type="entry name" value="AAA_12"/>
    <property type="match status" value="1"/>
</dbReference>
<dbReference type="Pfam" id="PF13195">
    <property type="entry name" value="DUF4011"/>
    <property type="match status" value="1"/>
</dbReference>
<keyword evidence="4 6" id="KW-0067">ATP-binding</keyword>
<dbReference type="InterPro" id="IPR047187">
    <property type="entry name" value="SF1_C_Upf1"/>
</dbReference>
<dbReference type="Proteomes" id="UP000008812">
    <property type="component" value="Chromosome"/>
</dbReference>
<dbReference type="AlphaFoldDB" id="B3PN64"/>
<dbReference type="CDD" id="cd18808">
    <property type="entry name" value="SF1_C_Upf1"/>
    <property type="match status" value="1"/>
</dbReference>
<dbReference type="PANTHER" id="PTHR43788">
    <property type="entry name" value="DNA2/NAM7 HELICASE FAMILY MEMBER"/>
    <property type="match status" value="1"/>
</dbReference>
<keyword evidence="3 6" id="KW-0347">Helicase</keyword>
<protein>
    <submittedName>
        <fullName evidence="6">Putative ATP-binding helicase</fullName>
    </submittedName>
</protein>
<evidence type="ECO:0000313" key="7">
    <source>
        <dbReference type="Proteomes" id="UP000008812"/>
    </source>
</evidence>
<dbReference type="EMBL" id="CP001047">
    <property type="protein sequence ID" value="ACF07466.1"/>
    <property type="molecule type" value="Genomic_DNA"/>
</dbReference>
<gene>
    <name evidence="6" type="ordered locus">MARTH_orf701</name>
</gene>
<keyword evidence="2" id="KW-0378">Hydrolase</keyword>
<dbReference type="PANTHER" id="PTHR43788:SF8">
    <property type="entry name" value="DNA-BINDING PROTEIN SMUBP-2"/>
    <property type="match status" value="1"/>
</dbReference>
<dbReference type="GO" id="GO:0043139">
    <property type="term" value="F:5'-3' DNA helicase activity"/>
    <property type="evidence" value="ECO:0007669"/>
    <property type="project" value="TreeGrafter"/>
</dbReference>
<dbReference type="InterPro" id="IPR050534">
    <property type="entry name" value="Coronavir_polyprotein_1ab"/>
</dbReference>
<organism evidence="6 7">
    <name type="scientific">Metamycoplasma arthritidis (strain 158L3-1)</name>
    <name type="common">Mycoplasma arthritidis</name>
    <dbReference type="NCBI Taxonomy" id="243272"/>
    <lineage>
        <taxon>Bacteria</taxon>
        <taxon>Bacillati</taxon>
        <taxon>Mycoplasmatota</taxon>
        <taxon>Mycoplasmoidales</taxon>
        <taxon>Metamycoplasmataceae</taxon>
        <taxon>Metamycoplasma</taxon>
    </lineage>
</organism>
<evidence type="ECO:0000259" key="5">
    <source>
        <dbReference type="Pfam" id="PF13087"/>
    </source>
</evidence>
<evidence type="ECO:0000313" key="6">
    <source>
        <dbReference type="EMBL" id="ACF07466.1"/>
    </source>
</evidence>
<dbReference type="Gene3D" id="3.40.50.300">
    <property type="entry name" value="P-loop containing nucleotide triphosphate hydrolases"/>
    <property type="match status" value="3"/>
</dbReference>
<accession>B3PN64</accession>
<dbReference type="KEGG" id="mat:MARTH_orf701"/>
<dbReference type="RefSeq" id="WP_012498423.1">
    <property type="nucleotide sequence ID" value="NC_011025.1"/>
</dbReference>
<dbReference type="eggNOG" id="COG1198">
    <property type="taxonomic scope" value="Bacteria"/>
</dbReference>
<evidence type="ECO:0000256" key="2">
    <source>
        <dbReference type="ARBA" id="ARBA00022801"/>
    </source>
</evidence>
<proteinExistence type="predicted"/>
<evidence type="ECO:0000256" key="4">
    <source>
        <dbReference type="ARBA" id="ARBA00022840"/>
    </source>
</evidence>
<dbReference type="eggNOG" id="COG1112">
    <property type="taxonomic scope" value="Bacteria"/>
</dbReference>
<dbReference type="InterPro" id="IPR027417">
    <property type="entry name" value="P-loop_NTPase"/>
</dbReference>
<dbReference type="InterPro" id="IPR025103">
    <property type="entry name" value="DUF4011"/>
</dbReference>
<dbReference type="STRING" id="243272.MARTH_orf701"/>
<evidence type="ECO:0000256" key="1">
    <source>
        <dbReference type="ARBA" id="ARBA00022741"/>
    </source>
</evidence>
<keyword evidence="7" id="KW-1185">Reference proteome</keyword>
<dbReference type="HOGENOM" id="CLU_005128_0_0_14"/>
<sequence>MNAANNKYQTLMANLLNIDTFDTSLYCSIDNERFFDVYKSFGSEIFDKICHNFQIDLTLTEVGSKEIIKEVEQAQNKAEVISVFKEYNRRIIDPLFKQLSVDFEQARQKIINDLELQFQKSIVKWKKIVNKAQNINIETNIWPLHIGFFFVSVKTEKKTIYAPLFFKEVSFEIKNSLVYLHSKSDIRINSKLVTFLDQEGFLLNVDNFDFSNLSIREVYEYFKNTWSSVYKIPQEIKDKIPNLNQENIKNTTIEFQPGIVLGFYNVSSGYLWNQMKKIIENDEFESILNPDFNKNAYREKINRVIFDNKFKLYKIQDTNFSQDVATVSSMYQDTIIWGPPGTGKSQTISNLIANIVARGFTALVVSQKKAALDVLKNRLKKLSMFCLFALNDKNLRQETFYKPLKEFIYLLENFKESNPEIPHQIFSDDDRFYLDNLDSILKIDDLDNVLDFYAAIVNGKISKESFENLKLLSPNIRYELNGNFADETFLKKHLYQVNFGKKPNLFTIYPREIKEAVKILMSDSNLFTIDIDRAINHVNTINFDSVEQIDSFYKKALIEKTIDLNNDAILAKMMLKKIVERMNDFNEEEKRQYTSFAMAIRTSHLKPYKFFHKHKEMIKILFPIIVTTPELDLSMWSKGEFDYAILDESSQIFIEKGILILYLARRKILAGDSQQMQPTRWFSVSYNFEEENELGNIESLLDYATARGVYSILLDKNYRSKRAALMTFSSRHFYESKLDVVDDFEEEIDNDKAIEVIQTDGVWDNSMNEAEGKKAIQVAKANLDKYKKIIILVFNAKQQDYLITKIFNEEPLLEEALNSDRLQLKNIENIQGDEADLVIMSVVYDRNTSLYGTYVARAGGKNALNVAISRAKEKIIVIKSIYASDVDINERSTSDMILFKEWLKFLDLPLNSQKNYLIKHEPDLFDETKTMEILSYQDFKFDIINQLKEIPLGSELFGFIENYSIGTKTIDLVLINKETNQIILGFIVDSYSYENNYQKFTKFKDDIKFLKAKKYPIITLSKISWLINKKQIIEDIKLKTSIEMEKHEEK</sequence>
<dbReference type="SUPFAM" id="SSF52540">
    <property type="entry name" value="P-loop containing nucleoside triphosphate hydrolases"/>
    <property type="match status" value="1"/>
</dbReference>
<feature type="domain" description="DNA2/NAM7 helicase-like C-terminal" evidence="5">
    <location>
        <begin position="699"/>
        <end position="878"/>
    </location>
</feature>
<reference evidence="6 7" key="1">
    <citation type="journal article" date="2008" name="Infect. Immun.">
        <title>Genome of Mycoplasma arthritidis.</title>
        <authorList>
            <person name="Dybvig K."/>
            <person name="Zuhua C."/>
            <person name="Lao P."/>
            <person name="Jordan D.S."/>
            <person name="French C.T."/>
            <person name="Tu A.H."/>
            <person name="Loraine A.E."/>
        </authorList>
    </citation>
    <scope>NUCLEOTIDE SEQUENCE [LARGE SCALE GENOMIC DNA]</scope>
    <source>
        <strain evidence="6 7">158L3-1</strain>
    </source>
</reference>
<dbReference type="GO" id="GO:0016787">
    <property type="term" value="F:hydrolase activity"/>
    <property type="evidence" value="ECO:0007669"/>
    <property type="project" value="UniProtKB-KW"/>
</dbReference>
<evidence type="ECO:0000256" key="3">
    <source>
        <dbReference type="ARBA" id="ARBA00022806"/>
    </source>
</evidence>
<name>B3PN64_META1</name>
<dbReference type="GO" id="GO:0005524">
    <property type="term" value="F:ATP binding"/>
    <property type="evidence" value="ECO:0007669"/>
    <property type="project" value="UniProtKB-KW"/>
</dbReference>